<gene>
    <name evidence="2" type="primary">LOC109680825</name>
</gene>
<name>A0A8B7TW95_CASCN</name>
<dbReference type="RefSeq" id="XP_020011092.1">
    <property type="nucleotide sequence ID" value="XM_020155503.1"/>
</dbReference>
<dbReference type="AlphaFoldDB" id="A0A8B7TW95"/>
<evidence type="ECO:0000313" key="2">
    <source>
        <dbReference type="RefSeq" id="XP_020011092.1"/>
    </source>
</evidence>
<feature type="compositionally biased region" description="Low complexity" evidence="1">
    <location>
        <begin position="101"/>
        <end position="122"/>
    </location>
</feature>
<feature type="region of interest" description="Disordered" evidence="1">
    <location>
        <begin position="1"/>
        <end position="160"/>
    </location>
</feature>
<accession>A0A8B7TW95</accession>
<feature type="compositionally biased region" description="Pro residues" evidence="1">
    <location>
        <begin position="70"/>
        <end position="89"/>
    </location>
</feature>
<feature type="compositionally biased region" description="Pro residues" evidence="1">
    <location>
        <begin position="123"/>
        <end position="138"/>
    </location>
</feature>
<sequence length="160" mass="17054">MWKQLRIRGQPLVAKTQERPGPITFRSPACLRPLPFAGPQTPAAAPRCPQGQGHRRLRLPGPARRLSAAAPPPPPVQDDYELPPPPISPRRPRTRAPAPPSFATTRARPCRHPAAPAGLAPEPARPPPRPPKGLPCPPRGRRTLDPGAGGAGSRISCQTS</sequence>
<evidence type="ECO:0000256" key="1">
    <source>
        <dbReference type="SAM" id="MobiDB-lite"/>
    </source>
</evidence>
<proteinExistence type="predicted"/>
<organism evidence="2">
    <name type="scientific">Castor canadensis</name>
    <name type="common">American beaver</name>
    <dbReference type="NCBI Taxonomy" id="51338"/>
    <lineage>
        <taxon>Eukaryota</taxon>
        <taxon>Metazoa</taxon>
        <taxon>Chordata</taxon>
        <taxon>Craniata</taxon>
        <taxon>Vertebrata</taxon>
        <taxon>Euteleostomi</taxon>
        <taxon>Mammalia</taxon>
        <taxon>Eutheria</taxon>
        <taxon>Euarchontoglires</taxon>
        <taxon>Glires</taxon>
        <taxon>Rodentia</taxon>
        <taxon>Castorimorpha</taxon>
        <taxon>Castoridae</taxon>
        <taxon>Castor</taxon>
    </lineage>
</organism>
<feature type="compositionally biased region" description="Low complexity" evidence="1">
    <location>
        <begin position="59"/>
        <end position="69"/>
    </location>
</feature>
<protein>
    <submittedName>
        <fullName evidence="2">Vegetative cell wall protein gp1-like</fullName>
    </submittedName>
</protein>
<dbReference type="KEGG" id="ccan:109680825"/>
<reference evidence="2" key="1">
    <citation type="submission" date="2025-08" db="UniProtKB">
        <authorList>
            <consortium name="RefSeq"/>
        </authorList>
    </citation>
    <scope>IDENTIFICATION</scope>
    <source>
        <tissue evidence="2">Leukocyte</tissue>
    </source>
</reference>